<dbReference type="Proteomes" id="UP000233766">
    <property type="component" value="Unassembled WGS sequence"/>
</dbReference>
<dbReference type="AlphaFoldDB" id="A0A2N3V5B9"/>
<protein>
    <submittedName>
        <fullName evidence="2">Uncharacterized protein</fullName>
    </submittedName>
</protein>
<dbReference type="OrthoDB" id="5194642at2"/>
<sequence>MSEDTRAPVDFGISSDSPWPRDDHSLSGRGADWRTAAYFHSGPDTGEYLRIEGFKQAAELVYEQMVASSSHRSTLVYPFVWNWRHVVELQLKELVGLFQKAGKITVGDDFLRTHNLAVLWEKVRPVVAGSIDDYTGLRKVEVTATTRIIGQLTAIDPDGQELRYHVRTDGKPSLAKQSHIDPSKFRAALQGVSALFVGLSEVTYQELELQRELAEEYGP</sequence>
<evidence type="ECO:0000313" key="3">
    <source>
        <dbReference type="Proteomes" id="UP000233766"/>
    </source>
</evidence>
<evidence type="ECO:0000313" key="2">
    <source>
        <dbReference type="EMBL" id="PKV76814.1"/>
    </source>
</evidence>
<dbReference type="RefSeq" id="WP_101468973.1">
    <property type="nucleotide sequence ID" value="NZ_PJMW01000003.1"/>
</dbReference>
<keyword evidence="3" id="KW-1185">Reference proteome</keyword>
<accession>A0A2N3V5B9</accession>
<reference evidence="2 3" key="1">
    <citation type="submission" date="2017-12" db="EMBL/GenBank/DDBJ databases">
        <title>Sequencing the genomes of 1000 Actinobacteria strains.</title>
        <authorList>
            <person name="Klenk H.-P."/>
        </authorList>
    </citation>
    <scope>NUCLEOTIDE SEQUENCE [LARGE SCALE GENOMIC DNA]</scope>
    <source>
        <strain evidence="2 3">DSM 44489</strain>
    </source>
</reference>
<feature type="region of interest" description="Disordered" evidence="1">
    <location>
        <begin position="1"/>
        <end position="25"/>
    </location>
</feature>
<organism evidence="2 3">
    <name type="scientific">Nocardia fluminea</name>
    <dbReference type="NCBI Taxonomy" id="134984"/>
    <lineage>
        <taxon>Bacteria</taxon>
        <taxon>Bacillati</taxon>
        <taxon>Actinomycetota</taxon>
        <taxon>Actinomycetes</taxon>
        <taxon>Mycobacteriales</taxon>
        <taxon>Nocardiaceae</taxon>
        <taxon>Nocardia</taxon>
    </lineage>
</organism>
<gene>
    <name evidence="2" type="ORF">ATK86_7218</name>
</gene>
<proteinExistence type="predicted"/>
<name>A0A2N3V5B9_9NOCA</name>
<comment type="caution">
    <text evidence="2">The sequence shown here is derived from an EMBL/GenBank/DDBJ whole genome shotgun (WGS) entry which is preliminary data.</text>
</comment>
<evidence type="ECO:0000256" key="1">
    <source>
        <dbReference type="SAM" id="MobiDB-lite"/>
    </source>
</evidence>
<dbReference type="EMBL" id="PJMW01000003">
    <property type="protein sequence ID" value="PKV76814.1"/>
    <property type="molecule type" value="Genomic_DNA"/>
</dbReference>